<dbReference type="EMBL" id="JAVDBT010000003">
    <property type="protein sequence ID" value="MDQ2065455.1"/>
    <property type="molecule type" value="Genomic_DNA"/>
</dbReference>
<sequence length="94" mass="10935">MRDSERLLTTLRRPALLMRAARLGLQSYQRSRWLRRLAAEEPCHERMLEHLMRSEAAWEETRRRGDAGYSVARHLEVLIALLAETRALRAALPG</sequence>
<evidence type="ECO:0000313" key="1">
    <source>
        <dbReference type="EMBL" id="MDQ2065455.1"/>
    </source>
</evidence>
<name>A0ABU0VW86_9RHOB</name>
<proteinExistence type="predicted"/>
<comment type="caution">
    <text evidence="1">The sequence shown here is derived from an EMBL/GenBank/DDBJ whole genome shotgun (WGS) entry which is preliminary data.</text>
</comment>
<evidence type="ECO:0000313" key="2">
    <source>
        <dbReference type="Proteomes" id="UP001239680"/>
    </source>
</evidence>
<accession>A0ABU0VW86</accession>
<dbReference type="RefSeq" id="WP_306679146.1">
    <property type="nucleotide sequence ID" value="NZ_JAVDBT010000003.1"/>
</dbReference>
<gene>
    <name evidence="1" type="ORF">Q9295_03645</name>
</gene>
<keyword evidence="2" id="KW-1185">Reference proteome</keyword>
<protein>
    <submittedName>
        <fullName evidence="1">DUF6477 family protein</fullName>
    </submittedName>
</protein>
<reference evidence="1 2" key="1">
    <citation type="submission" date="2023-08" db="EMBL/GenBank/DDBJ databases">
        <title>Characterization of two Paracoccaceae strains isolated from Phycosphere and proposal of Xinfangfangia lacusdiani sp. nov.</title>
        <authorList>
            <person name="Deng Y."/>
            <person name="Zhang Y.Q."/>
        </authorList>
    </citation>
    <scope>NUCLEOTIDE SEQUENCE [LARGE SCALE GENOMIC DNA]</scope>
    <source>
        <strain evidence="1 2">CPCC 101601</strain>
    </source>
</reference>
<dbReference type="Pfam" id="PF20083">
    <property type="entry name" value="DUF6477"/>
    <property type="match status" value="1"/>
</dbReference>
<dbReference type="Proteomes" id="UP001239680">
    <property type="component" value="Unassembled WGS sequence"/>
</dbReference>
<organism evidence="1 2">
    <name type="scientific">Pseudogemmobacter lacusdianii</name>
    <dbReference type="NCBI Taxonomy" id="3069608"/>
    <lineage>
        <taxon>Bacteria</taxon>
        <taxon>Pseudomonadati</taxon>
        <taxon>Pseudomonadota</taxon>
        <taxon>Alphaproteobacteria</taxon>
        <taxon>Rhodobacterales</taxon>
        <taxon>Paracoccaceae</taxon>
        <taxon>Pseudogemmobacter</taxon>
    </lineage>
</organism>
<dbReference type="InterPro" id="IPR045516">
    <property type="entry name" value="DUF6477"/>
</dbReference>